<dbReference type="Proteomes" id="UP001377567">
    <property type="component" value="Unassembled WGS sequence"/>
</dbReference>
<protein>
    <submittedName>
        <fullName evidence="1">Atp22 protein</fullName>
    </submittedName>
</protein>
<proteinExistence type="predicted"/>
<organism evidence="1 2">
    <name type="scientific">Maudiozyma humilis</name>
    <name type="common">Sour dough yeast</name>
    <name type="synonym">Kazachstania humilis</name>
    <dbReference type="NCBI Taxonomy" id="51915"/>
    <lineage>
        <taxon>Eukaryota</taxon>
        <taxon>Fungi</taxon>
        <taxon>Dikarya</taxon>
        <taxon>Ascomycota</taxon>
        <taxon>Saccharomycotina</taxon>
        <taxon>Saccharomycetes</taxon>
        <taxon>Saccharomycetales</taxon>
        <taxon>Saccharomycetaceae</taxon>
        <taxon>Maudiozyma</taxon>
    </lineage>
</organism>
<accession>A0AAV5S4K7</accession>
<evidence type="ECO:0000313" key="2">
    <source>
        <dbReference type="Proteomes" id="UP001377567"/>
    </source>
</evidence>
<keyword evidence="2" id="KW-1185">Reference proteome</keyword>
<gene>
    <name evidence="1" type="ORF">DAKH74_054110</name>
</gene>
<dbReference type="AlphaFoldDB" id="A0AAV5S4K7"/>
<sequence length="710" mass="81899">MLKGDMSIVRSLRRLQAVSSNASRFYSTSVARASRKEEKFQQQVRQLGKGTMESPAEFCASALAVKNTLVARPAAEFARVKSSLMQASSHPDIISMLLHTHLNNPGEQYKEFVRTLLQIIRDDDNKHADSVQYTVKKLYATIYCQRQVFPTLKPGAAIVLPDEVHKWFYRNIEKSNSFQHYYFLIQNDISLSSSTHIRKFTTRLLQGSATERELATFEYFLKRPDIFKTKEQLAQKFVSLHSFYDLYTFTNIALNNSTRSRNSAGIVTNDHITFYLQAVLQKIVYYKAHTDKRGENNDKRLAVQFVKLVVQLLMVVSKEGNVKQFTSVLSTLMAFMKSNPNIDHKTYQKMMHKPIICMFSMLQRSKNPDAVFSLAHHIGEMDGIRNSYILKTLIMNQIIRSLRYFNDPKITCQFLISATPKNNIALVLNELGIWGTVFHSSAGHPIPIETVERDVSQMTAMIPSALQVKSDELSVPLAETYRTVLSSNAAMMKPPEYREFFIQLYSNYIKFMEERAATQYFWKHDTVILKCFISSAMVNLRDKKLILDIILNFYSKPFSKKVRNYGRDDPFAMVLYNDQTLTQEQVSTLLRLMDERNIPLTFKLCSSMVFRYLGWGDIKVAHDWYRKILESKFPLTHAPLLEVARHNKWELPESMDNDLLQGADAKEEVTNSVAVEDVEADEDDLDMFIDEQDESADKDIRELFTLVQKI</sequence>
<reference evidence="1 2" key="1">
    <citation type="journal article" date="2023" name="Elife">
        <title>Identification of key yeast species and microbe-microbe interactions impacting larval growth of Drosophila in the wild.</title>
        <authorList>
            <person name="Mure A."/>
            <person name="Sugiura Y."/>
            <person name="Maeda R."/>
            <person name="Honda K."/>
            <person name="Sakurai N."/>
            <person name="Takahashi Y."/>
            <person name="Watada M."/>
            <person name="Katoh T."/>
            <person name="Gotoh A."/>
            <person name="Gotoh Y."/>
            <person name="Taniguchi I."/>
            <person name="Nakamura K."/>
            <person name="Hayashi T."/>
            <person name="Katayama T."/>
            <person name="Uemura T."/>
            <person name="Hattori Y."/>
        </authorList>
    </citation>
    <scope>NUCLEOTIDE SEQUENCE [LARGE SCALE GENOMIC DNA]</scope>
    <source>
        <strain evidence="1 2">KH-74</strain>
    </source>
</reference>
<name>A0AAV5S4K7_MAUHU</name>
<comment type="caution">
    <text evidence="1">The sequence shown here is derived from an EMBL/GenBank/DDBJ whole genome shotgun (WGS) entry which is preliminary data.</text>
</comment>
<evidence type="ECO:0000313" key="1">
    <source>
        <dbReference type="EMBL" id="GMM58794.1"/>
    </source>
</evidence>
<dbReference type="EMBL" id="BTGD01000025">
    <property type="protein sequence ID" value="GMM58794.1"/>
    <property type="molecule type" value="Genomic_DNA"/>
</dbReference>